<evidence type="ECO:0000256" key="1">
    <source>
        <dbReference type="SAM" id="MobiDB-lite"/>
    </source>
</evidence>
<organism evidence="2 3">
    <name type="scientific">Rotaria magnacalcarata</name>
    <dbReference type="NCBI Taxonomy" id="392030"/>
    <lineage>
        <taxon>Eukaryota</taxon>
        <taxon>Metazoa</taxon>
        <taxon>Spiralia</taxon>
        <taxon>Gnathifera</taxon>
        <taxon>Rotifera</taxon>
        <taxon>Eurotatoria</taxon>
        <taxon>Bdelloidea</taxon>
        <taxon>Philodinida</taxon>
        <taxon>Philodinidae</taxon>
        <taxon>Rotaria</taxon>
    </lineage>
</organism>
<dbReference type="EMBL" id="CAJOBF010009524">
    <property type="protein sequence ID" value="CAF4276396.1"/>
    <property type="molecule type" value="Genomic_DNA"/>
</dbReference>
<proteinExistence type="predicted"/>
<comment type="caution">
    <text evidence="2">The sequence shown here is derived from an EMBL/GenBank/DDBJ whole genome shotgun (WGS) entry which is preliminary data.</text>
</comment>
<feature type="non-terminal residue" evidence="2">
    <location>
        <position position="1"/>
    </location>
</feature>
<evidence type="ECO:0000313" key="3">
    <source>
        <dbReference type="Proteomes" id="UP000663842"/>
    </source>
</evidence>
<name>A0A820GDX8_9BILA</name>
<feature type="region of interest" description="Disordered" evidence="1">
    <location>
        <begin position="1"/>
        <end position="21"/>
    </location>
</feature>
<protein>
    <submittedName>
        <fullName evidence="2">Uncharacterized protein</fullName>
    </submittedName>
</protein>
<gene>
    <name evidence="2" type="ORF">UXM345_LOCUS32104</name>
</gene>
<accession>A0A820GDX8</accession>
<evidence type="ECO:0000313" key="2">
    <source>
        <dbReference type="EMBL" id="CAF4276396.1"/>
    </source>
</evidence>
<dbReference type="AlphaFoldDB" id="A0A820GDX8"/>
<dbReference type="Proteomes" id="UP000663842">
    <property type="component" value="Unassembled WGS sequence"/>
</dbReference>
<reference evidence="2" key="1">
    <citation type="submission" date="2021-02" db="EMBL/GenBank/DDBJ databases">
        <authorList>
            <person name="Nowell W R."/>
        </authorList>
    </citation>
    <scope>NUCLEOTIDE SEQUENCE</scope>
</reference>
<sequence length="763" mass="87699">SSSESKDTFDHSHTGRVRDADFSSRKNIEGKILRPNKRGAFNSSTNNLLIQRLRQRLQLTVDPRLSNPLGQVTYDGLREETIDIDLSYQKRVDEKPMSLNLKVNIPQKNLISIKYNETIRSNTSFNGVLKYSFNANDSTTEETYQCDVNQPYVDSYSMNCQGERTNLTIDIDPVAHKKKFIVDLNRFTGERIGYETAMNFTIGELETTYYTLVTSWNMKYRVGVLPTIIVKQKDQEVLRITDSTGDLDGYKIRFLPANIEIKLAFDSEANNISLISQALGKIGSRNGLFGLETVKKSFRLQIGNAPLTFYNVQQWKTHLENIQLPESYSIRIVNDANGNSVQLATNKWNENRLISTISHSFDGGKTQTTDLKLDRNYAYQVGSIYFLHSQGYRNVQAVKQLRNSTRQFICEHLTKDLNKTNLAEFIQLSGKRVRSIVEKDYAALIEIFTSWSKEPENSFLRKLTTRLGLLEVFTKYPTYTDASDRISAILGERHVQRGEFWRSRIEDILNNNRLKDVSQRFQTPRRMEIVQSLLSASEKVFDRFLPKIDQKSIDERIVNFVRKLLASFEQVAKRNSEQWRAIYKAIDDASKGDDNKWFRVLVAAEADAELTKVFKKLGDSSKLLISNIQQISQRMNQRRESIRERVQNAIRHLPKASMNDTNSEILYPIGRRPGTYSETSKHYSKAVHTFVKRLWKRNPALTPEFSAVIANTGDTIDLHGDYVLAHDFGGLQFSFRFIYGKVYSVLPNLVEIKENECSTTGRV</sequence>